<evidence type="ECO:0000313" key="6">
    <source>
        <dbReference type="EMBL" id="GIJ02000.1"/>
    </source>
</evidence>
<evidence type="ECO:0000313" key="7">
    <source>
        <dbReference type="Proteomes" id="UP000652013"/>
    </source>
</evidence>
<evidence type="ECO:0000259" key="5">
    <source>
        <dbReference type="Pfam" id="PF00296"/>
    </source>
</evidence>
<dbReference type="SUPFAM" id="SSF51679">
    <property type="entry name" value="Bacterial luciferase-like"/>
    <property type="match status" value="1"/>
</dbReference>
<dbReference type="RefSeq" id="WP_203937324.1">
    <property type="nucleotide sequence ID" value="NZ_BAAAGJ010000005.1"/>
</dbReference>
<dbReference type="CDD" id="cd01094">
    <property type="entry name" value="Alkanesulfonate_monoxygenase"/>
    <property type="match status" value="1"/>
</dbReference>
<comment type="caution">
    <text evidence="6">The sequence shown here is derived from an EMBL/GenBank/DDBJ whole genome shotgun (WGS) entry which is preliminary data.</text>
</comment>
<keyword evidence="7" id="KW-1185">Reference proteome</keyword>
<dbReference type="InterPro" id="IPR011251">
    <property type="entry name" value="Luciferase-like_dom"/>
</dbReference>
<dbReference type="PANTHER" id="PTHR42847:SF4">
    <property type="entry name" value="ALKANESULFONATE MONOOXYGENASE-RELATED"/>
    <property type="match status" value="1"/>
</dbReference>
<dbReference type="InterPro" id="IPR036661">
    <property type="entry name" value="Luciferase-like_sf"/>
</dbReference>
<dbReference type="GO" id="GO:0008726">
    <property type="term" value="F:alkanesulfonate monooxygenase activity"/>
    <property type="evidence" value="ECO:0007669"/>
    <property type="project" value="TreeGrafter"/>
</dbReference>
<proteinExistence type="predicted"/>
<dbReference type="InterPro" id="IPR050172">
    <property type="entry name" value="SsuD_RutA_monooxygenase"/>
</dbReference>
<sequence length="359" mass="37671">MQVHWFLPTAGDSRDIVGGGQAASAVDARRPPDLAYLTVLATAVERLGFAGVLTPTGTFCEDAWLTTAALIGATRRLRFLVAFRPGLLSPTLAAQMAATYQRLSGGRLLLNVVTGGDSAEQRRFGDHLGHDERYARTAEFLTVLRGAWSGTPFTFTGAHYAVEDATVRAAPSPAPPVFFGGSSPAALAVAGAHADTYLTWGEPPDAVAAKLAAVRELAGGRDLTFGIRLHVLSRDTAAEAWAAARALLGRVPPAAVAADRAGFAASESEGQRRMAALTTGEDLEIAPNLWAGYGLVRPGAGTALVGSHAEVADRLAEYHALGIDHVILSGQPHLEEAYHCGEGVLPLLRDRGLLKEENA</sequence>
<accession>A0A8J3Y5N5</accession>
<dbReference type="EMBL" id="BOOY01000007">
    <property type="protein sequence ID" value="GIJ02000.1"/>
    <property type="molecule type" value="Genomic_DNA"/>
</dbReference>
<dbReference type="Proteomes" id="UP000652013">
    <property type="component" value="Unassembled WGS sequence"/>
</dbReference>
<name>A0A8J3Y5N5_9ACTN</name>
<gene>
    <name evidence="6" type="primary">ssuD_1</name>
    <name evidence="6" type="ORF">Sya03_13520</name>
</gene>
<dbReference type="GO" id="GO:0046306">
    <property type="term" value="P:alkanesulfonate catabolic process"/>
    <property type="evidence" value="ECO:0007669"/>
    <property type="project" value="TreeGrafter"/>
</dbReference>
<keyword evidence="4 6" id="KW-0503">Monooxygenase</keyword>
<reference evidence="6" key="1">
    <citation type="submission" date="2021-01" db="EMBL/GenBank/DDBJ databases">
        <title>Whole genome shotgun sequence of Spirilliplanes yamanashiensis NBRC 15828.</title>
        <authorList>
            <person name="Komaki H."/>
            <person name="Tamura T."/>
        </authorList>
    </citation>
    <scope>NUCLEOTIDE SEQUENCE</scope>
    <source>
        <strain evidence="6">NBRC 15828</strain>
    </source>
</reference>
<dbReference type="AlphaFoldDB" id="A0A8J3Y5N5"/>
<dbReference type="PANTHER" id="PTHR42847">
    <property type="entry name" value="ALKANESULFONATE MONOOXYGENASE"/>
    <property type="match status" value="1"/>
</dbReference>
<keyword evidence="1" id="KW-0285">Flavoprotein</keyword>
<evidence type="ECO:0000256" key="2">
    <source>
        <dbReference type="ARBA" id="ARBA00022643"/>
    </source>
</evidence>
<keyword evidence="2" id="KW-0288">FMN</keyword>
<keyword evidence="3" id="KW-0560">Oxidoreductase</keyword>
<protein>
    <submittedName>
        <fullName evidence="6">Alkanesulfonate monooxygenase</fullName>
    </submittedName>
</protein>
<evidence type="ECO:0000256" key="4">
    <source>
        <dbReference type="ARBA" id="ARBA00023033"/>
    </source>
</evidence>
<feature type="domain" description="Luciferase-like" evidence="5">
    <location>
        <begin position="1"/>
        <end position="325"/>
    </location>
</feature>
<organism evidence="6 7">
    <name type="scientific">Spirilliplanes yamanashiensis</name>
    <dbReference type="NCBI Taxonomy" id="42233"/>
    <lineage>
        <taxon>Bacteria</taxon>
        <taxon>Bacillati</taxon>
        <taxon>Actinomycetota</taxon>
        <taxon>Actinomycetes</taxon>
        <taxon>Micromonosporales</taxon>
        <taxon>Micromonosporaceae</taxon>
        <taxon>Spirilliplanes</taxon>
    </lineage>
</organism>
<dbReference type="Gene3D" id="3.20.20.30">
    <property type="entry name" value="Luciferase-like domain"/>
    <property type="match status" value="1"/>
</dbReference>
<evidence type="ECO:0000256" key="3">
    <source>
        <dbReference type="ARBA" id="ARBA00023002"/>
    </source>
</evidence>
<evidence type="ECO:0000256" key="1">
    <source>
        <dbReference type="ARBA" id="ARBA00022630"/>
    </source>
</evidence>
<dbReference type="Pfam" id="PF00296">
    <property type="entry name" value="Bac_luciferase"/>
    <property type="match status" value="1"/>
</dbReference>